<accession>A0AAW3AII3</accession>
<evidence type="ECO:0000313" key="2">
    <source>
        <dbReference type="EMBL" id="KAL0507249.1"/>
    </source>
</evidence>
<feature type="region of interest" description="Disordered" evidence="1">
    <location>
        <begin position="367"/>
        <end position="425"/>
    </location>
</feature>
<dbReference type="AlphaFoldDB" id="A0AAW3AII3"/>
<reference evidence="2 3" key="1">
    <citation type="submission" date="2024-02" db="EMBL/GenBank/DDBJ databases">
        <title>FIRST GENOME SEQUENCES OF Leishmania (Viannia) shawi, Leishmania (Viannia) lindenbergi AND Leishmania (Viannia) utingensis.</title>
        <authorList>
            <person name="Resadore F."/>
            <person name="Custodio M.G.F."/>
            <person name="Boite M.C."/>
            <person name="Cupolillo E."/>
            <person name="Ferreira G.E.M."/>
        </authorList>
    </citation>
    <scope>NUCLEOTIDE SEQUENCE [LARGE SCALE GENOMIC DNA]</scope>
    <source>
        <strain evidence="2 3">MHOM/BR/1966/M15733</strain>
    </source>
</reference>
<comment type="caution">
    <text evidence="2">The sequence shown here is derived from an EMBL/GenBank/DDBJ whole genome shotgun (WGS) entry which is preliminary data.</text>
</comment>
<feature type="compositionally biased region" description="Basic residues" evidence="1">
    <location>
        <begin position="387"/>
        <end position="398"/>
    </location>
</feature>
<evidence type="ECO:0000313" key="3">
    <source>
        <dbReference type="Proteomes" id="UP001500131"/>
    </source>
</evidence>
<dbReference type="EMBL" id="JBAMZK010000020">
    <property type="protein sequence ID" value="KAL0507249.1"/>
    <property type="molecule type" value="Genomic_DNA"/>
</dbReference>
<feature type="compositionally biased region" description="Low complexity" evidence="1">
    <location>
        <begin position="407"/>
        <end position="425"/>
    </location>
</feature>
<protein>
    <submittedName>
        <fullName evidence="2">Uncharacterized protein</fullName>
    </submittedName>
</protein>
<keyword evidence="3" id="KW-1185">Reference proteome</keyword>
<dbReference type="Proteomes" id="UP001500131">
    <property type="component" value="Unassembled WGS sequence"/>
</dbReference>
<feature type="region of interest" description="Disordered" evidence="1">
    <location>
        <begin position="96"/>
        <end position="126"/>
    </location>
</feature>
<name>A0AAW3AII3_9TRYP</name>
<evidence type="ECO:0000256" key="1">
    <source>
        <dbReference type="SAM" id="MobiDB-lite"/>
    </source>
</evidence>
<gene>
    <name evidence="2" type="ORF">Q4I31_002892</name>
</gene>
<sequence>MVYKHKHNKKARSIAARKLQKAAEVAAAAAAATATLVPVGGDGESATAGYCDAGLSSTLSTGGMATSCAPVTINCKYGTAAAAESLTDANMGAADAEEMLQEKQSKTRQQQQQQPGTSGVRSCSDTSGLLYSAPPTPADWARLSVASGAAGLPSVLAATHLPCITGITPCSPRSGADGGGEGQYVAYLLSEQLSNGTTMPMTMWGVYSLRDGDCLQVVHWHHSPVAQESPLTNVGLHPPPTSSNAQQTRELIMRVDAAGLCFMLAPSSLVSMDGSGAAGCKTLNSVYSDLDTTDDAAAELADVYWLIPSVMKESFFALLQAREWLRTAPLRHPVSEACTRSLECQGWFVQPHPTRWASAASSVEATVTVAREQHKSSSPTTATLPLPKRKTKKAKRERRQPSPRAQPPQCKESTASTSSATNGTAPTSPFQYLIPYVAAVQQPQKGLRGVPESHLPSAAVPAATATPVVLLIGNRIASYRAGEVCGPRM</sequence>
<organism evidence="2 3">
    <name type="scientific">Leishmania lindenbergi</name>
    <dbReference type="NCBI Taxonomy" id="651832"/>
    <lineage>
        <taxon>Eukaryota</taxon>
        <taxon>Discoba</taxon>
        <taxon>Euglenozoa</taxon>
        <taxon>Kinetoplastea</taxon>
        <taxon>Metakinetoplastina</taxon>
        <taxon>Trypanosomatida</taxon>
        <taxon>Trypanosomatidae</taxon>
        <taxon>Leishmaniinae</taxon>
        <taxon>Leishmania</taxon>
    </lineage>
</organism>
<feature type="compositionally biased region" description="Polar residues" evidence="1">
    <location>
        <begin position="115"/>
        <end position="126"/>
    </location>
</feature>
<proteinExistence type="predicted"/>